<organism evidence="2 3">
    <name type="scientific">Xenoophorus captivus</name>
    <dbReference type="NCBI Taxonomy" id="1517983"/>
    <lineage>
        <taxon>Eukaryota</taxon>
        <taxon>Metazoa</taxon>
        <taxon>Chordata</taxon>
        <taxon>Craniata</taxon>
        <taxon>Vertebrata</taxon>
        <taxon>Euteleostomi</taxon>
        <taxon>Actinopterygii</taxon>
        <taxon>Neopterygii</taxon>
        <taxon>Teleostei</taxon>
        <taxon>Neoteleostei</taxon>
        <taxon>Acanthomorphata</taxon>
        <taxon>Ovalentaria</taxon>
        <taxon>Atherinomorphae</taxon>
        <taxon>Cyprinodontiformes</taxon>
        <taxon>Goodeidae</taxon>
        <taxon>Xenoophorus</taxon>
    </lineage>
</organism>
<protein>
    <submittedName>
        <fullName evidence="2">Uncharacterized protein</fullName>
    </submittedName>
</protein>
<evidence type="ECO:0000313" key="3">
    <source>
        <dbReference type="Proteomes" id="UP001434883"/>
    </source>
</evidence>
<accession>A0ABV0QBN1</accession>
<dbReference type="EMBL" id="JAHRIN010006846">
    <property type="protein sequence ID" value="MEQ2193225.1"/>
    <property type="molecule type" value="Genomic_DNA"/>
</dbReference>
<reference evidence="2 3" key="1">
    <citation type="submission" date="2021-06" db="EMBL/GenBank/DDBJ databases">
        <authorList>
            <person name="Palmer J.M."/>
        </authorList>
    </citation>
    <scope>NUCLEOTIDE SEQUENCE [LARGE SCALE GENOMIC DNA]</scope>
    <source>
        <strain evidence="2 3">XC_2019</strain>
        <tissue evidence="2">Muscle</tissue>
    </source>
</reference>
<comment type="caution">
    <text evidence="2">The sequence shown here is derived from an EMBL/GenBank/DDBJ whole genome shotgun (WGS) entry which is preliminary data.</text>
</comment>
<dbReference type="Proteomes" id="UP001434883">
    <property type="component" value="Unassembled WGS sequence"/>
</dbReference>
<feature type="chain" id="PRO_5046395920" evidence="1">
    <location>
        <begin position="20"/>
        <end position="114"/>
    </location>
</feature>
<name>A0ABV0QBN1_9TELE</name>
<proteinExistence type="predicted"/>
<sequence length="114" mass="13030">MMTVILMLDLCYLWFPSFGKTKGIFLPEHGLKEIGNVGYLLFSNYKMLTLNYKKTKQSASFSAMIQSLKSATLSQDEVISTGDVETARSSSRRHVFYRKLIVKLMDDIFSHSFS</sequence>
<gene>
    <name evidence="2" type="ORF">XENOCAPTIV_026931</name>
</gene>
<evidence type="ECO:0000256" key="1">
    <source>
        <dbReference type="SAM" id="SignalP"/>
    </source>
</evidence>
<evidence type="ECO:0000313" key="2">
    <source>
        <dbReference type="EMBL" id="MEQ2193225.1"/>
    </source>
</evidence>
<keyword evidence="1" id="KW-0732">Signal</keyword>
<keyword evidence="3" id="KW-1185">Reference proteome</keyword>
<feature type="signal peptide" evidence="1">
    <location>
        <begin position="1"/>
        <end position="19"/>
    </location>
</feature>